<name>A0ABT1Y3W2_9FIRM</name>
<accession>A0ABT1Y3W2</accession>
<dbReference type="RefSeq" id="WP_257912017.1">
    <property type="nucleotide sequence ID" value="NZ_JANPWE010000001.1"/>
</dbReference>
<dbReference type="PANTHER" id="PTHR37804:SF1">
    <property type="entry name" value="CDAA REGULATORY PROTEIN CDAR"/>
    <property type="match status" value="1"/>
</dbReference>
<organism evidence="2 3">
    <name type="scientific">Dehalobacterium formicoaceticum</name>
    <dbReference type="NCBI Taxonomy" id="51515"/>
    <lineage>
        <taxon>Bacteria</taxon>
        <taxon>Bacillati</taxon>
        <taxon>Bacillota</taxon>
        <taxon>Clostridia</taxon>
        <taxon>Eubacteriales</taxon>
        <taxon>Peptococcaceae</taxon>
        <taxon>Dehalobacterium</taxon>
    </lineage>
</organism>
<reference evidence="2 3" key="1">
    <citation type="submission" date="2022-08" db="EMBL/GenBank/DDBJ databases">
        <title>Proteogenomics of the novel Dehalobacterium formicoaceticum strain EZ94 highlights a key role of methyltransferases during anaerobic dichloromethane degradation.</title>
        <authorList>
            <person name="Wasmund K."/>
        </authorList>
    </citation>
    <scope>NUCLEOTIDE SEQUENCE [LARGE SCALE GENOMIC DNA]</scope>
    <source>
        <strain evidence="2 3">EZ94</strain>
    </source>
</reference>
<dbReference type="InterPro" id="IPR012505">
    <property type="entry name" value="YbbR"/>
</dbReference>
<sequence>MKRLLTVNNLLYKIIAVVLALLLWLYVNHQENPVTDQIFTVPLEVRGLEQNLTISERPSFVKVRLQGQRRLLDEVTARDIQAFLEMSGLDVGQHMAEVHVSVPQKTQLVSVTPGSVNLDVEVLTTSQFSVNVTYKDNTPAAGFMALEPVLTPSQVILSGPEEKLKEVKQVYVEVDLGDYTFNYNQKLPVKIEDDKGNLLLDWITVTPSQVDVLVPVISELPTKTVPVKVPIEGEVAPGYVMARTVAAPELIGVMGDEKVLQGIQSLTTQPVRINGATQDVVKTVELILPEGVRLTQGAKVTAIVRVEKIMEKTFTGPMVVPYNLGQNLTMEILEPAMELTVSGAESLMEKLLAADITVSVDLSGLTAGEHQVPVQVNLPPGVTLGEVKPAEIKVLLKQGS</sequence>
<evidence type="ECO:0000313" key="2">
    <source>
        <dbReference type="EMBL" id="MCR6544376.1"/>
    </source>
</evidence>
<keyword evidence="1" id="KW-0812">Transmembrane</keyword>
<dbReference type="Gene3D" id="2.170.120.40">
    <property type="entry name" value="YbbR-like domain"/>
    <property type="match status" value="2"/>
</dbReference>
<evidence type="ECO:0000256" key="1">
    <source>
        <dbReference type="SAM" id="Phobius"/>
    </source>
</evidence>
<dbReference type="InterPro" id="IPR053154">
    <property type="entry name" value="c-di-AMP_regulator"/>
</dbReference>
<keyword evidence="1" id="KW-1133">Transmembrane helix</keyword>
<dbReference type="Gene3D" id="2.170.120.30">
    <property type="match status" value="2"/>
</dbReference>
<keyword evidence="3" id="KW-1185">Reference proteome</keyword>
<dbReference type="CDD" id="cd20206">
    <property type="entry name" value="YbbR"/>
    <property type="match status" value="2"/>
</dbReference>
<protein>
    <submittedName>
        <fullName evidence="2">CdaR family protein</fullName>
    </submittedName>
</protein>
<feature type="transmembrane region" description="Helical" evidence="1">
    <location>
        <begin position="10"/>
        <end position="27"/>
    </location>
</feature>
<comment type="caution">
    <text evidence="2">The sequence shown here is derived from an EMBL/GenBank/DDBJ whole genome shotgun (WGS) entry which is preliminary data.</text>
</comment>
<proteinExistence type="predicted"/>
<dbReference type="Proteomes" id="UP001524944">
    <property type="component" value="Unassembled WGS sequence"/>
</dbReference>
<dbReference type="EMBL" id="JANPWE010000001">
    <property type="protein sequence ID" value="MCR6544376.1"/>
    <property type="molecule type" value="Genomic_DNA"/>
</dbReference>
<evidence type="ECO:0000313" key="3">
    <source>
        <dbReference type="Proteomes" id="UP001524944"/>
    </source>
</evidence>
<keyword evidence="1" id="KW-0472">Membrane</keyword>
<dbReference type="PANTHER" id="PTHR37804">
    <property type="entry name" value="CDAA REGULATORY PROTEIN CDAR"/>
    <property type="match status" value="1"/>
</dbReference>
<gene>
    <name evidence="2" type="ORF">NVS47_02420</name>
</gene>
<dbReference type="Pfam" id="PF07949">
    <property type="entry name" value="YbbR"/>
    <property type="match status" value="4"/>
</dbReference>